<dbReference type="PANTHER" id="PTHR33889:SF1">
    <property type="entry name" value="OS03G0834800 PROTEIN"/>
    <property type="match status" value="1"/>
</dbReference>
<evidence type="ECO:0000313" key="1">
    <source>
        <dbReference type="EMBL" id="KAF4146026.1"/>
    </source>
</evidence>
<reference evidence="1" key="1">
    <citation type="submission" date="2020-03" db="EMBL/GenBank/DDBJ databases">
        <title>Hybrid Assembly of Korean Phytophthora infestans isolates.</title>
        <authorList>
            <person name="Prokchorchik M."/>
            <person name="Lee Y."/>
            <person name="Seo J."/>
            <person name="Cho J.-H."/>
            <person name="Park Y.-E."/>
            <person name="Jang D.-C."/>
            <person name="Im J.-S."/>
            <person name="Choi J.-G."/>
            <person name="Park H.-J."/>
            <person name="Lee G.-B."/>
            <person name="Lee Y.-G."/>
            <person name="Hong S.-Y."/>
            <person name="Cho K."/>
            <person name="Sohn K.H."/>
        </authorList>
    </citation>
    <scope>NUCLEOTIDE SEQUENCE</scope>
    <source>
        <strain evidence="1">KR_2_A2</strain>
    </source>
</reference>
<dbReference type="PANTHER" id="PTHR33889">
    <property type="entry name" value="OS04G0681850 PROTEIN"/>
    <property type="match status" value="1"/>
</dbReference>
<gene>
    <name evidence="1" type="ORF">GN958_ATG04782</name>
</gene>
<name>A0A8S9UY39_PHYIN</name>
<proteinExistence type="predicted"/>
<evidence type="ECO:0000313" key="2">
    <source>
        <dbReference type="Proteomes" id="UP000704712"/>
    </source>
</evidence>
<dbReference type="AlphaFoldDB" id="A0A8S9UY39"/>
<sequence length="146" mass="16158">MGWTKGSKDTPEATREFIALLLAERARNGQLKRGTAVAAAAKYGCCRQRAQALVKEDSKVRPGRPPSSSMSAIVAERLAPISATPCRRCQTLRALAHSAEVPKTTLLRYIKKILVKCATVRVKPTLTEEYKRRRLAYALAHVKRSI</sequence>
<accession>A0A8S9UY39</accession>
<feature type="non-terminal residue" evidence="1">
    <location>
        <position position="1"/>
    </location>
</feature>
<dbReference type="Proteomes" id="UP000704712">
    <property type="component" value="Unassembled WGS sequence"/>
</dbReference>
<protein>
    <recommendedName>
        <fullName evidence="3">Transposase Tc1-like domain-containing protein</fullName>
    </recommendedName>
</protein>
<comment type="caution">
    <text evidence="1">The sequence shown here is derived from an EMBL/GenBank/DDBJ whole genome shotgun (WGS) entry which is preliminary data.</text>
</comment>
<evidence type="ECO:0008006" key="3">
    <source>
        <dbReference type="Google" id="ProtNLM"/>
    </source>
</evidence>
<organism evidence="1 2">
    <name type="scientific">Phytophthora infestans</name>
    <name type="common">Potato late blight agent</name>
    <name type="synonym">Botrytis infestans</name>
    <dbReference type="NCBI Taxonomy" id="4787"/>
    <lineage>
        <taxon>Eukaryota</taxon>
        <taxon>Sar</taxon>
        <taxon>Stramenopiles</taxon>
        <taxon>Oomycota</taxon>
        <taxon>Peronosporomycetes</taxon>
        <taxon>Peronosporales</taxon>
        <taxon>Peronosporaceae</taxon>
        <taxon>Phytophthora</taxon>
    </lineage>
</organism>
<dbReference type="EMBL" id="JAACNO010000653">
    <property type="protein sequence ID" value="KAF4146026.1"/>
    <property type="molecule type" value="Genomic_DNA"/>
</dbReference>